<name>A0A084EDF9_SPHYA</name>
<evidence type="ECO:0000313" key="2">
    <source>
        <dbReference type="EMBL" id="KEZ16001.1"/>
    </source>
</evidence>
<dbReference type="InterPro" id="IPR001753">
    <property type="entry name" value="Enoyl-CoA_hydra/iso"/>
</dbReference>
<comment type="caution">
    <text evidence="2">The sequence shown here is derived from an EMBL/GenBank/DDBJ whole genome shotgun (WGS) entry which is preliminary data.</text>
</comment>
<evidence type="ECO:0000313" key="3">
    <source>
        <dbReference type="Proteomes" id="UP000028534"/>
    </source>
</evidence>
<protein>
    <submittedName>
        <fullName evidence="2">Enoyl-CoA hydratase/carnithine racemase</fullName>
    </submittedName>
</protein>
<dbReference type="InterPro" id="IPR029045">
    <property type="entry name" value="ClpP/crotonase-like_dom_sf"/>
</dbReference>
<dbReference type="PATRIC" id="fig|13690.10.peg.4407"/>
<dbReference type="GO" id="GO:0003824">
    <property type="term" value="F:catalytic activity"/>
    <property type="evidence" value="ECO:0007669"/>
    <property type="project" value="UniProtKB-ARBA"/>
</dbReference>
<accession>A0A084EDF9</accession>
<dbReference type="eggNOG" id="COG1024">
    <property type="taxonomic scope" value="Bacteria"/>
</dbReference>
<dbReference type="PANTHER" id="PTHR43459">
    <property type="entry name" value="ENOYL-COA HYDRATASE"/>
    <property type="match status" value="1"/>
</dbReference>
<sequence length="263" mass="26839">MSGSGSGVTLAIADGIARITLDRPAVGNAIDLPLARALLDAAIRCEGDAAVRCVVLTGNGKLFCAGGDVALMGGAGAQLPTVLAELIATFHAAVTRLARMAKPLVTLVNGPAAGAGFSLAILGDVVLSARSAHYTAAYGAIGLTADGGLSWLLPRLVGLRRAQEIILTNRRIKGEEAEAIGLVTRLVDDEALEAEGLALATRLADAPTAAYGAARTLLHDSFDTGFETQLDRELRSMAVAGAGEAQEGLAALLAKRPPHFRGA</sequence>
<organism evidence="2 3">
    <name type="scientific">Sphingobium yanoikuyae</name>
    <name type="common">Sphingomonas yanoikuyae</name>
    <dbReference type="NCBI Taxonomy" id="13690"/>
    <lineage>
        <taxon>Bacteria</taxon>
        <taxon>Pseudomonadati</taxon>
        <taxon>Pseudomonadota</taxon>
        <taxon>Alphaproteobacteria</taxon>
        <taxon>Sphingomonadales</taxon>
        <taxon>Sphingomonadaceae</taxon>
        <taxon>Sphingobium</taxon>
    </lineage>
</organism>
<evidence type="ECO:0000256" key="1">
    <source>
        <dbReference type="ARBA" id="ARBA00005254"/>
    </source>
</evidence>
<dbReference type="InterPro" id="IPR014748">
    <property type="entry name" value="Enoyl-CoA_hydra_C"/>
</dbReference>
<reference evidence="2 3" key="1">
    <citation type="submission" date="2014-03" db="EMBL/GenBank/DDBJ databases">
        <title>Genome sequence of Sphingobium yanoikuyae B1.</title>
        <authorList>
            <person name="Gan H.M."/>
            <person name="Gan H.Y."/>
            <person name="Savka M.A."/>
        </authorList>
    </citation>
    <scope>NUCLEOTIDE SEQUENCE [LARGE SCALE GENOMIC DNA]</scope>
    <source>
        <strain evidence="2 3">B1</strain>
    </source>
</reference>
<dbReference type="AlphaFoldDB" id="A0A084EDF9"/>
<dbReference type="EMBL" id="JGVR01000036">
    <property type="protein sequence ID" value="KEZ16001.1"/>
    <property type="molecule type" value="Genomic_DNA"/>
</dbReference>
<dbReference type="SUPFAM" id="SSF52096">
    <property type="entry name" value="ClpP/crotonase"/>
    <property type="match status" value="1"/>
</dbReference>
<dbReference type="Pfam" id="PF00378">
    <property type="entry name" value="ECH_1"/>
    <property type="match status" value="1"/>
</dbReference>
<dbReference type="PANTHER" id="PTHR43459:SF1">
    <property type="entry name" value="EG:BACN32G11.4 PROTEIN"/>
    <property type="match status" value="1"/>
</dbReference>
<dbReference type="Gene3D" id="3.90.226.10">
    <property type="entry name" value="2-enoyl-CoA Hydratase, Chain A, domain 1"/>
    <property type="match status" value="1"/>
</dbReference>
<dbReference type="CDD" id="cd06558">
    <property type="entry name" value="crotonase-like"/>
    <property type="match status" value="1"/>
</dbReference>
<dbReference type="Gene3D" id="1.10.12.10">
    <property type="entry name" value="Lyase 2-enoyl-coa Hydratase, Chain A, domain 2"/>
    <property type="match status" value="1"/>
</dbReference>
<dbReference type="Proteomes" id="UP000028534">
    <property type="component" value="Unassembled WGS sequence"/>
</dbReference>
<gene>
    <name evidence="2" type="ORF">CP98_04283</name>
</gene>
<dbReference type="STRING" id="13690.AX777_21040"/>
<proteinExistence type="inferred from homology"/>
<dbReference type="RefSeq" id="WP_037521984.1">
    <property type="nucleotide sequence ID" value="NZ_JGVR01000036.1"/>
</dbReference>
<comment type="similarity">
    <text evidence="1">Belongs to the enoyl-CoA hydratase/isomerase family.</text>
</comment>